<evidence type="ECO:0000313" key="2">
    <source>
        <dbReference type="Proteomes" id="UP000239263"/>
    </source>
</evidence>
<accession>A0A2S7X0M7</accession>
<dbReference type="Pfam" id="PF02597">
    <property type="entry name" value="ThiS"/>
    <property type="match status" value="1"/>
</dbReference>
<organism evidence="1 2">
    <name type="scientific">Aliivibrio sifiae</name>
    <dbReference type="NCBI Taxonomy" id="566293"/>
    <lineage>
        <taxon>Bacteria</taxon>
        <taxon>Pseudomonadati</taxon>
        <taxon>Pseudomonadota</taxon>
        <taxon>Gammaproteobacteria</taxon>
        <taxon>Vibrionales</taxon>
        <taxon>Vibrionaceae</taxon>
        <taxon>Aliivibrio</taxon>
    </lineage>
</organism>
<sequence>MFHVKHITREYWSVNNLISIELNGVKYRVDKTFTLFAFLSQQQIDTQGCALAIDQQIVPRSEWQQRGLSNGESISLFQAIAGG</sequence>
<comment type="caution">
    <text evidence="1">The sequence shown here is derived from an EMBL/GenBank/DDBJ whole genome shotgun (WGS) entry which is preliminary data.</text>
</comment>
<dbReference type="AlphaFoldDB" id="A0A2S7X0M7"/>
<dbReference type="InterPro" id="IPR016155">
    <property type="entry name" value="Mopterin_synth/thiamin_S_b"/>
</dbReference>
<protein>
    <submittedName>
        <fullName evidence="1">Thiamine biosynthesis protein ThiS</fullName>
    </submittedName>
</protein>
<reference evidence="1 2" key="1">
    <citation type="submission" date="2016-12" db="EMBL/GenBank/DDBJ databases">
        <title>Diversity of luminous bacteria.</title>
        <authorList>
            <person name="Yoshizawa S."/>
            <person name="Kogure K."/>
        </authorList>
    </citation>
    <scope>NUCLEOTIDE SEQUENCE [LARGE SCALE GENOMIC DNA]</scope>
    <source>
        <strain evidence="1 2">ATCC 33715</strain>
    </source>
</reference>
<dbReference type="PANTHER" id="PTHR34472:SF1">
    <property type="entry name" value="SULFUR CARRIER PROTEIN THIS"/>
    <property type="match status" value="1"/>
</dbReference>
<name>A0A2S7X0M7_9GAMM</name>
<dbReference type="PANTHER" id="PTHR34472">
    <property type="entry name" value="SULFUR CARRIER PROTEIN THIS"/>
    <property type="match status" value="1"/>
</dbReference>
<dbReference type="SUPFAM" id="SSF54285">
    <property type="entry name" value="MoaD/ThiS"/>
    <property type="match status" value="1"/>
</dbReference>
<dbReference type="NCBIfam" id="TIGR01683">
    <property type="entry name" value="thiS"/>
    <property type="match status" value="1"/>
</dbReference>
<dbReference type="Gene3D" id="3.10.20.30">
    <property type="match status" value="1"/>
</dbReference>
<proteinExistence type="predicted"/>
<dbReference type="Proteomes" id="UP000239263">
    <property type="component" value="Unassembled WGS sequence"/>
</dbReference>
<dbReference type="EMBL" id="MSCO01000003">
    <property type="protein sequence ID" value="PQJ83211.1"/>
    <property type="molecule type" value="Genomic_DNA"/>
</dbReference>
<gene>
    <name evidence="1" type="ORF">BTO22_17610</name>
</gene>
<dbReference type="InterPro" id="IPR010035">
    <property type="entry name" value="Thi_S"/>
</dbReference>
<evidence type="ECO:0000313" key="1">
    <source>
        <dbReference type="EMBL" id="PQJ83211.1"/>
    </source>
</evidence>
<dbReference type="InterPro" id="IPR012675">
    <property type="entry name" value="Beta-grasp_dom_sf"/>
</dbReference>
<dbReference type="CDD" id="cd00565">
    <property type="entry name" value="Ubl_ThiS"/>
    <property type="match status" value="1"/>
</dbReference>
<dbReference type="InterPro" id="IPR003749">
    <property type="entry name" value="ThiS/MoaD-like"/>
</dbReference>
<dbReference type="OrthoDB" id="6388078at2"/>